<evidence type="ECO:0000256" key="1">
    <source>
        <dbReference type="SAM" id="MobiDB-lite"/>
    </source>
</evidence>
<feature type="transmembrane region" description="Helical" evidence="2">
    <location>
        <begin position="868"/>
        <end position="887"/>
    </location>
</feature>
<keyword evidence="2" id="KW-1133">Transmembrane helix</keyword>
<reference evidence="3 4" key="1">
    <citation type="submission" date="2020-08" db="EMBL/GenBank/DDBJ databases">
        <title>Bridging the membrane lipid divide: bacteria of the FCB group superphylum have the potential to synthesize archaeal ether lipids.</title>
        <authorList>
            <person name="Villanueva L."/>
            <person name="Von Meijenfeldt F.A.B."/>
            <person name="Westbye A.B."/>
            <person name="Yadav S."/>
            <person name="Hopmans E.C."/>
            <person name="Dutilh B.E."/>
            <person name="Sinninghe Damste J.S."/>
        </authorList>
    </citation>
    <scope>NUCLEOTIDE SEQUENCE [LARGE SCALE GENOMIC DNA]</scope>
    <source>
        <strain evidence="3">NIOZ-UU100</strain>
    </source>
</reference>
<dbReference type="SUPFAM" id="SSF82714">
    <property type="entry name" value="Multidrug efflux transporter AcrB TolC docking domain, DN and DC subdomains"/>
    <property type="match status" value="2"/>
</dbReference>
<keyword evidence="2" id="KW-0472">Membrane</keyword>
<feature type="transmembrane region" description="Helical" evidence="2">
    <location>
        <begin position="357"/>
        <end position="377"/>
    </location>
</feature>
<dbReference type="SUPFAM" id="SSF82866">
    <property type="entry name" value="Multidrug efflux transporter AcrB transmembrane domain"/>
    <property type="match status" value="2"/>
</dbReference>
<dbReference type="AlphaFoldDB" id="A0A8J6P4L8"/>
<dbReference type="Proteomes" id="UP000654401">
    <property type="component" value="Unassembled WGS sequence"/>
</dbReference>
<dbReference type="EMBL" id="JACNFK010000035">
    <property type="protein sequence ID" value="MBC8520234.1"/>
    <property type="molecule type" value="Genomic_DNA"/>
</dbReference>
<dbReference type="Gene3D" id="3.30.70.1320">
    <property type="entry name" value="Multidrug efflux transporter AcrB pore domain like"/>
    <property type="match status" value="1"/>
</dbReference>
<dbReference type="Gene3D" id="3.30.2090.10">
    <property type="entry name" value="Multidrug efflux transporter AcrB TolC docking domain, DN and DC subdomains"/>
    <property type="match status" value="2"/>
</dbReference>
<dbReference type="GO" id="GO:0005886">
    <property type="term" value="C:plasma membrane"/>
    <property type="evidence" value="ECO:0007669"/>
    <property type="project" value="TreeGrafter"/>
</dbReference>
<feature type="transmembrane region" description="Helical" evidence="2">
    <location>
        <begin position="14"/>
        <end position="32"/>
    </location>
</feature>
<dbReference type="PANTHER" id="PTHR32063:SF33">
    <property type="entry name" value="RND SUPERFAMILY EFFLUX PUMP PERMEASE COMPONENT"/>
    <property type="match status" value="1"/>
</dbReference>
<feature type="transmembrane region" description="Helical" evidence="2">
    <location>
        <begin position="456"/>
        <end position="479"/>
    </location>
</feature>
<evidence type="ECO:0000256" key="2">
    <source>
        <dbReference type="SAM" id="Phobius"/>
    </source>
</evidence>
<evidence type="ECO:0000313" key="3">
    <source>
        <dbReference type="EMBL" id="MBC8520234.1"/>
    </source>
</evidence>
<feature type="transmembrane region" description="Helical" evidence="2">
    <location>
        <begin position="522"/>
        <end position="544"/>
    </location>
</feature>
<dbReference type="PRINTS" id="PR00702">
    <property type="entry name" value="ACRIFLAVINRP"/>
</dbReference>
<dbReference type="Gene3D" id="3.30.70.1430">
    <property type="entry name" value="Multidrug efflux transporter AcrB pore domain"/>
    <property type="match status" value="2"/>
</dbReference>
<feature type="transmembrane region" description="Helical" evidence="2">
    <location>
        <begin position="964"/>
        <end position="985"/>
    </location>
</feature>
<feature type="transmembrane region" description="Helical" evidence="2">
    <location>
        <begin position="384"/>
        <end position="403"/>
    </location>
</feature>
<comment type="caution">
    <text evidence="3">The sequence shown here is derived from an EMBL/GenBank/DDBJ whole genome shotgun (WGS) entry which is preliminary data.</text>
</comment>
<feature type="transmembrane region" description="Helical" evidence="2">
    <location>
        <begin position="920"/>
        <end position="944"/>
    </location>
</feature>
<dbReference type="GO" id="GO:0042910">
    <property type="term" value="F:xenobiotic transmembrane transporter activity"/>
    <property type="evidence" value="ECO:0007669"/>
    <property type="project" value="TreeGrafter"/>
</dbReference>
<feature type="transmembrane region" description="Helical" evidence="2">
    <location>
        <begin position="428"/>
        <end position="449"/>
    </location>
</feature>
<feature type="transmembrane region" description="Helical" evidence="2">
    <location>
        <begin position="331"/>
        <end position="351"/>
    </location>
</feature>
<protein>
    <submittedName>
        <fullName evidence="3">Efflux RND transporter permease subunit</fullName>
    </submittedName>
</protein>
<sequence length="1040" mass="114743">MNNDLIGRFARHKVAANLLMLIMILAGIWGVTHMNRQFFPSFSVEIVKVRVSWPGASTEDVAASITTPLEQELRQVDGVNLMTSTSAEGVSSISLEFDDTSDMQWATERVKESVNSVRSLPVDAETPKIYRKVRHDPIARVVISSTEGVDEIRSLIREYERELLRRGIAKIYINGLPDTEIAIQIPMDIAVDLGASHEQIGEQIRQMSRNDPAGQVGEDDNSRQLRTPGQLRGEQQFSSLVFQKGADGRQVSLGSIADITHREQRNETSTFFHGVPAIEMRLMRAEHADSLESAEIMIAWMDELATTTLPPGVEVHRFDESWSMIKERLTLLIHNGAGGLILVIGILFLFLNGRVAFWVAVGIPTSFLATLAILYAIGGSINMVSLFALIMALGIIVDDAIVVGEDALAHYQRGEGAVHAAEGGARRMFYPVLSSSLTTIAAFLPLLLIGGQMGKILIDIPIIIVCVLIASLIECFMVLPGHLQHTFSRAHHHKTSKIRKRIDNTFNSFRENRFQPLVRWALYHRGIVISSTIALLILTLGLVAGGRLSFSFFPSPEGNLFYANVDFVSGTPKSTVDEYMKKLEHSLYQTESELGGDLIAAVESRRGVSGSRGAGTRRVGDQFGSMIIELIPAENRTLRVREFISQWKKMTPEAAGLETLTIEKRKHGPAGKDVEIRLTGRGENMDQIKSASNEIMDVLRSTEGVLSVEDDMPYGKEQMIFSLSAEGQQRGISLQEISSQLHAAFDGKRIQIYNEGDEELEVRVLLPDEERRRISSLHSFMFMAAGGEAIPLVNLVEFQPRRGFEVIRHSDGVMAVNVMADVDTDNQNVSDLIKQLEETVLPEITQKYPVQYSFEGKNADERETMGDMVQGGALALLLIYIVLAWVFSSYGWPLVVMAAIPFGVIGSFLGHWIMGMDITLLSLFGLFALSGIVVNDSIILLTFFRKLRAQGIEVREAIVQAAGARLRAVLLTSLTTIAGLLPLLFERSLQAQYLIPMAISISFGLAVSTFLVLLFVPALLSIHESISPMKEAPSFNDGGA</sequence>
<dbReference type="SUPFAM" id="SSF82693">
    <property type="entry name" value="Multidrug efflux transporter AcrB pore domain, PN1, PN2, PC1 and PC2 subdomains"/>
    <property type="match status" value="1"/>
</dbReference>
<dbReference type="InterPro" id="IPR027463">
    <property type="entry name" value="AcrB_DN_DC_subdom"/>
</dbReference>
<feature type="transmembrane region" description="Helical" evidence="2">
    <location>
        <begin position="997"/>
        <end position="1020"/>
    </location>
</feature>
<dbReference type="Gene3D" id="1.20.1640.10">
    <property type="entry name" value="Multidrug efflux transporter AcrB transmembrane domain"/>
    <property type="match status" value="2"/>
</dbReference>
<name>A0A8J6P4L8_9GAMM</name>
<feature type="transmembrane region" description="Helical" evidence="2">
    <location>
        <begin position="894"/>
        <end position="914"/>
    </location>
</feature>
<proteinExistence type="predicted"/>
<accession>A0A8J6P4L8</accession>
<gene>
    <name evidence="3" type="ORF">H8D24_07500</name>
</gene>
<organism evidence="3 4">
    <name type="scientific">Candidatus Thiopontia autotrophica</name>
    <dbReference type="NCBI Taxonomy" id="2841688"/>
    <lineage>
        <taxon>Bacteria</taxon>
        <taxon>Pseudomonadati</taxon>
        <taxon>Pseudomonadota</taxon>
        <taxon>Gammaproteobacteria</taxon>
        <taxon>Candidatus Thiopontia</taxon>
    </lineage>
</organism>
<dbReference type="Pfam" id="PF00873">
    <property type="entry name" value="ACR_tran"/>
    <property type="match status" value="1"/>
</dbReference>
<keyword evidence="2" id="KW-0812">Transmembrane</keyword>
<feature type="region of interest" description="Disordered" evidence="1">
    <location>
        <begin position="207"/>
        <end position="230"/>
    </location>
</feature>
<dbReference type="Gene3D" id="3.30.70.1440">
    <property type="entry name" value="Multidrug efflux transporter AcrB pore domain"/>
    <property type="match status" value="1"/>
</dbReference>
<evidence type="ECO:0000313" key="4">
    <source>
        <dbReference type="Proteomes" id="UP000654401"/>
    </source>
</evidence>
<dbReference type="InterPro" id="IPR001036">
    <property type="entry name" value="Acrflvin-R"/>
</dbReference>
<dbReference type="PANTHER" id="PTHR32063">
    <property type="match status" value="1"/>
</dbReference>